<comment type="caution">
    <text evidence="1">The sequence shown here is derived from an EMBL/GenBank/DDBJ whole genome shotgun (WGS) entry which is preliminary data.</text>
</comment>
<keyword evidence="2" id="KW-1185">Reference proteome</keyword>
<sequence>MENRGVLLYDVLMRGSQYGADNIVLVYNNFKVSYTEFCDMVQKKSCILKQHGICKNSKVAIIIENQFQFILNFFSISKCGAIVVPIYNKTGKNKIENIIDEYDINYIICDEKIEKLKYNSKEMECMTLYICEENIDESLDDVRLILFTSGTTSTPKAIMLTEKNIFSNIESISSYLNINSNDKILLIKNLCHSSSIIGELLVGIINGCTIVLSSKVPMTRNILWLIEENNISVFFAVPTILKGILDYSRKNKVNLEKLRIINFYGAPMNKEDISSLIKLLPSCNLIYSYGQTEASPRVTYIEKKDLINKPGSSGKAIKNVEFKIVDESGRSVLPFIKGEITVSGFNVMKGYYKNIEKTKKTIKSGWLYTGDIGYVDDEGFLFVCGRKDNMIISAGKNIYPEEIENVLMLHESVKEVLVFSEHVENESFVLSALIVVNEGMSVSISELFKLCSLFLENYKIPQNMKFVNQLDKTPSGKIKRCLHEQN</sequence>
<evidence type="ECO:0000313" key="2">
    <source>
        <dbReference type="Proteomes" id="UP001058074"/>
    </source>
</evidence>
<dbReference type="Proteomes" id="UP001058074">
    <property type="component" value="Unassembled WGS sequence"/>
</dbReference>
<reference evidence="1" key="1">
    <citation type="journal article" date="2025" name="Int. J. Syst. Evol. Microbiol.">
        <title>Inconstantimicrobium mannanitabidum sp. nov., a novel member of the family Clostridiaceae isolated from anoxic soil under the treatment of reductive soil disinfestation.</title>
        <authorList>
            <person name="Ueki A."/>
            <person name="Tonouchi A."/>
            <person name="Honma S."/>
            <person name="Kaku N."/>
            <person name="Ueki K."/>
        </authorList>
    </citation>
    <scope>NUCLEOTIDE SEQUENCE</scope>
    <source>
        <strain evidence="1">TW13</strain>
    </source>
</reference>
<dbReference type="EMBL" id="BROD01000001">
    <property type="protein sequence ID" value="GKX68393.1"/>
    <property type="molecule type" value="Genomic_DNA"/>
</dbReference>
<evidence type="ECO:0000313" key="1">
    <source>
        <dbReference type="EMBL" id="GKX68393.1"/>
    </source>
</evidence>
<proteinExistence type="predicted"/>
<accession>A0ACB5RH73</accession>
<protein>
    <submittedName>
        <fullName evidence="1">Long-chain-fatty-acid--CoA ligase</fullName>
    </submittedName>
</protein>
<gene>
    <name evidence="1" type="ORF">rsdtw13_36510</name>
</gene>
<keyword evidence="1" id="KW-0436">Ligase</keyword>
<name>A0ACB5RH73_9CLOT</name>
<organism evidence="1 2">
    <name type="scientific">Inconstantimicrobium mannanitabidum</name>
    <dbReference type="NCBI Taxonomy" id="1604901"/>
    <lineage>
        <taxon>Bacteria</taxon>
        <taxon>Bacillati</taxon>
        <taxon>Bacillota</taxon>
        <taxon>Clostridia</taxon>
        <taxon>Eubacteriales</taxon>
        <taxon>Clostridiaceae</taxon>
        <taxon>Inconstantimicrobium</taxon>
    </lineage>
</organism>